<evidence type="ECO:0000256" key="10">
    <source>
        <dbReference type="NCBIfam" id="TIGR03160"/>
    </source>
</evidence>
<dbReference type="Gene3D" id="3.40.50.10210">
    <property type="match status" value="1"/>
</dbReference>
<comment type="catalytic activity">
    <reaction evidence="9">
        <text>5,6-dimethylbenzimidazole + nicotinate beta-D-ribonucleotide = alpha-ribazole 5'-phosphate + nicotinate + H(+)</text>
        <dbReference type="Rhea" id="RHEA:11196"/>
        <dbReference type="ChEBI" id="CHEBI:15378"/>
        <dbReference type="ChEBI" id="CHEBI:15890"/>
        <dbReference type="ChEBI" id="CHEBI:32544"/>
        <dbReference type="ChEBI" id="CHEBI:57502"/>
        <dbReference type="ChEBI" id="CHEBI:57918"/>
        <dbReference type="EC" id="2.4.2.21"/>
    </reaction>
</comment>
<keyword evidence="7 11" id="KW-0328">Glycosyltransferase</keyword>
<proteinExistence type="inferred from homology"/>
<dbReference type="AlphaFoldDB" id="A0A084JMY3"/>
<evidence type="ECO:0000313" key="12">
    <source>
        <dbReference type="Proteomes" id="UP000028525"/>
    </source>
</evidence>
<evidence type="ECO:0000256" key="9">
    <source>
        <dbReference type="ARBA" id="ARBA00047340"/>
    </source>
</evidence>
<evidence type="ECO:0000256" key="2">
    <source>
        <dbReference type="ARBA" id="ARBA00005049"/>
    </source>
</evidence>
<name>A0A084JMY3_9FIRM</name>
<evidence type="ECO:0000256" key="3">
    <source>
        <dbReference type="ARBA" id="ARBA00007110"/>
    </source>
</evidence>
<accession>A0A084JMY3</accession>
<dbReference type="Pfam" id="PF02277">
    <property type="entry name" value="DBI_PRT"/>
    <property type="match status" value="1"/>
</dbReference>
<evidence type="ECO:0000313" key="11">
    <source>
        <dbReference type="EMBL" id="KEZ90317.1"/>
    </source>
</evidence>
<dbReference type="InterPro" id="IPR003200">
    <property type="entry name" value="Nict_dMeBzImd_PRibTrfase"/>
</dbReference>
<evidence type="ECO:0000256" key="6">
    <source>
        <dbReference type="ARBA" id="ARBA00022573"/>
    </source>
</evidence>
<dbReference type="UniPathway" id="UPA00061">
    <property type="reaction ID" value="UER00516"/>
</dbReference>
<dbReference type="PANTHER" id="PTHR43463:SF1">
    <property type="entry name" value="NICOTINATE-NUCLEOTIDE--DIMETHYLBENZIMIDAZOLE PHOSPHORIBOSYLTRANSFERASE"/>
    <property type="match status" value="1"/>
</dbReference>
<dbReference type="OrthoDB" id="9781491at2"/>
<dbReference type="PANTHER" id="PTHR43463">
    <property type="entry name" value="NICOTINATE-NUCLEOTIDE--DIMETHYLBENZIMIDAZOLE PHOSPHORIBOSYLTRANSFERASE"/>
    <property type="match status" value="1"/>
</dbReference>
<dbReference type="Proteomes" id="UP000028525">
    <property type="component" value="Unassembled WGS sequence"/>
</dbReference>
<dbReference type="InterPro" id="IPR036087">
    <property type="entry name" value="Nict_dMeBzImd_PRibTrfase_sf"/>
</dbReference>
<keyword evidence="6" id="KW-0169">Cobalamin biosynthesis</keyword>
<evidence type="ECO:0000256" key="7">
    <source>
        <dbReference type="ARBA" id="ARBA00022676"/>
    </source>
</evidence>
<keyword evidence="8 11" id="KW-0808">Transferase</keyword>
<comment type="pathway">
    <text evidence="2">Nucleoside biosynthesis; alpha-ribazole biosynthesis; alpha-ribazole from 5,6-dimethylbenzimidazole: step 1/2.</text>
</comment>
<dbReference type="SUPFAM" id="SSF52733">
    <property type="entry name" value="Nicotinate mononucleotide:5,6-dimethylbenzimidazole phosphoribosyltransferase (CobT)"/>
    <property type="match status" value="1"/>
</dbReference>
<dbReference type="STRING" id="29354.IO98_10250"/>
<evidence type="ECO:0000256" key="8">
    <source>
        <dbReference type="ARBA" id="ARBA00022679"/>
    </source>
</evidence>
<dbReference type="RefSeq" id="WP_038280680.1">
    <property type="nucleotide sequence ID" value="NZ_JPME01000012.1"/>
</dbReference>
<organism evidence="11 12">
    <name type="scientific">Lacrimispora celerecrescens</name>
    <dbReference type="NCBI Taxonomy" id="29354"/>
    <lineage>
        <taxon>Bacteria</taxon>
        <taxon>Bacillati</taxon>
        <taxon>Bacillota</taxon>
        <taxon>Clostridia</taxon>
        <taxon>Lachnospirales</taxon>
        <taxon>Lachnospiraceae</taxon>
        <taxon>Lacrimispora</taxon>
    </lineage>
</organism>
<reference evidence="11 12" key="1">
    <citation type="submission" date="2014-07" db="EMBL/GenBank/DDBJ databases">
        <title>Draft genome of Clostridium celerecrescens 152B isolated from sediments associated with methane hydrate from Krishna Godavari basin.</title>
        <authorList>
            <person name="Honkalas V.S."/>
            <person name="Dabir A.P."/>
            <person name="Arora P."/>
            <person name="Dhakephalkar P.K."/>
        </authorList>
    </citation>
    <scope>NUCLEOTIDE SEQUENCE [LARGE SCALE GENOMIC DNA]</scope>
    <source>
        <strain evidence="11 12">152B</strain>
    </source>
</reference>
<gene>
    <name evidence="11" type="ORF">IO98_10250</name>
</gene>
<dbReference type="EC" id="2.4.2.21" evidence="4 10"/>
<comment type="caution">
    <text evidence="11">The sequence shown here is derived from an EMBL/GenBank/DDBJ whole genome shotgun (WGS) entry which is preliminary data.</text>
</comment>
<protein>
    <recommendedName>
        <fullName evidence="5 10">Nicotinate-nucleotide--dimethylbenzimidazole phosphoribosyltransferase</fullName>
        <ecNumber evidence="4 10">2.4.2.21</ecNumber>
    </recommendedName>
</protein>
<dbReference type="CDD" id="cd02439">
    <property type="entry name" value="DMB-PRT_CobT"/>
    <property type="match status" value="1"/>
</dbReference>
<dbReference type="NCBIfam" id="NF000996">
    <property type="entry name" value="PRK00105.1"/>
    <property type="match status" value="1"/>
</dbReference>
<evidence type="ECO:0000256" key="4">
    <source>
        <dbReference type="ARBA" id="ARBA00011991"/>
    </source>
</evidence>
<dbReference type="GO" id="GO:0009236">
    <property type="term" value="P:cobalamin biosynthetic process"/>
    <property type="evidence" value="ECO:0007669"/>
    <property type="project" value="UniProtKB-UniRule"/>
</dbReference>
<dbReference type="FunFam" id="3.40.50.10210:FF:000001">
    <property type="entry name" value="Nicotinate-nucleotide--dimethylbenzimidazole phosphoribosyltransferase"/>
    <property type="match status" value="1"/>
</dbReference>
<keyword evidence="12" id="KW-1185">Reference proteome</keyword>
<comment type="function">
    <text evidence="1">Catalyzes the synthesis of alpha-ribazole-5'-phosphate from nicotinate mononucleotide (NAMN) and 5,6-dimethylbenzimidazole (DMB).</text>
</comment>
<dbReference type="InterPro" id="IPR017846">
    <property type="entry name" value="Nict_dMeBzImd_PRibTrfase_bact"/>
</dbReference>
<dbReference type="Gene3D" id="1.10.1610.10">
    <property type="match status" value="1"/>
</dbReference>
<dbReference type="NCBIfam" id="TIGR03160">
    <property type="entry name" value="cobT_DBIPRT"/>
    <property type="match status" value="1"/>
</dbReference>
<comment type="similarity">
    <text evidence="3">Belongs to the CobT family.</text>
</comment>
<evidence type="ECO:0000256" key="1">
    <source>
        <dbReference type="ARBA" id="ARBA00002197"/>
    </source>
</evidence>
<dbReference type="GO" id="GO:0008939">
    <property type="term" value="F:nicotinate-nucleotide-dimethylbenzimidazole phosphoribosyltransferase activity"/>
    <property type="evidence" value="ECO:0007669"/>
    <property type="project" value="UniProtKB-UniRule"/>
</dbReference>
<dbReference type="InterPro" id="IPR023195">
    <property type="entry name" value="Nict_dMeBzImd_PRibTrfase_N"/>
</dbReference>
<evidence type="ECO:0000256" key="5">
    <source>
        <dbReference type="ARBA" id="ARBA00015486"/>
    </source>
</evidence>
<sequence length="360" mass="38236">MNNELSTYLSQIRLPSVSTMEIARKRWSQVAKPLNSLGVLEDDIIKIAGIIETSKVDMGKRALVILCADNGIVEEGVTQTGREVTALVAENMTNGNSSVCIMADRAGVDVFPVDIGVARDLIPGTRHPLLCRKIAYGTKNFRKEPAMKREEAIRSIETGIKLVGELAEKGYQLIATGEMGIGNTTTSSAVASMLLKKAPETLTGRGAGLNDEGLKRKLEVIKEAVVQYSPACQDVVDILACVGGFDLAGLTGVFLGGAIYRIPVLVDGFISAVAALSADRMYPGCRNFMLASHVSAEPAGRLLLEELGLKPLIQAGMCLGEGTGAVAAIPLLLMAADVYESMSSFEDIQIEAYKPMGGES</sequence>
<dbReference type="EMBL" id="JPME01000012">
    <property type="protein sequence ID" value="KEZ90317.1"/>
    <property type="molecule type" value="Genomic_DNA"/>
</dbReference>